<proteinExistence type="predicted"/>
<reference evidence="1" key="1">
    <citation type="submission" date="2019-10" db="EMBL/GenBank/DDBJ databases">
        <title>Metagenomic sequencing of thiosulfate-disproportionating enrichment culture.</title>
        <authorList>
            <person name="Umezawa K."/>
            <person name="Kojima H."/>
            <person name="Fukui M."/>
        </authorList>
    </citation>
    <scope>NUCLEOTIDE SEQUENCE</scope>
    <source>
        <strain evidence="1">45J</strain>
    </source>
</reference>
<dbReference type="SUPFAM" id="SSF75169">
    <property type="entry name" value="DsrEFH-like"/>
    <property type="match status" value="1"/>
</dbReference>
<name>A0A5J4L3H5_9ZZZZ</name>
<evidence type="ECO:0000313" key="1">
    <source>
        <dbReference type="EMBL" id="GER93440.1"/>
    </source>
</evidence>
<dbReference type="Pfam" id="PF02635">
    <property type="entry name" value="DsrE"/>
    <property type="match status" value="1"/>
</dbReference>
<dbReference type="InterPro" id="IPR027396">
    <property type="entry name" value="DsrEFH-like"/>
</dbReference>
<dbReference type="InterPro" id="IPR003787">
    <property type="entry name" value="Sulphur_relay_DsrE/F-like"/>
</dbReference>
<dbReference type="EMBL" id="BLAB01000001">
    <property type="protein sequence ID" value="GER93440.1"/>
    <property type="molecule type" value="Genomic_DNA"/>
</dbReference>
<organism evidence="1">
    <name type="scientific">hot springs metagenome</name>
    <dbReference type="NCBI Taxonomy" id="433727"/>
    <lineage>
        <taxon>unclassified sequences</taxon>
        <taxon>metagenomes</taxon>
        <taxon>ecological metagenomes</taxon>
    </lineage>
</organism>
<comment type="caution">
    <text evidence="1">The sequence shown here is derived from an EMBL/GenBank/DDBJ whole genome shotgun (WGS) entry which is preliminary data.</text>
</comment>
<protein>
    <submittedName>
        <fullName evidence="1">Sulfur relay, DsrE-like protein</fullName>
    </submittedName>
</protein>
<accession>A0A5J4L3H5</accession>
<dbReference type="Gene3D" id="3.40.1260.10">
    <property type="entry name" value="DsrEFH-like"/>
    <property type="match status" value="1"/>
</dbReference>
<gene>
    <name evidence="1" type="ORF">A45J_1181</name>
</gene>
<dbReference type="AlphaFoldDB" id="A0A5J4L3H5"/>
<sequence>MATKRLGFIVRSLPYKTEASRLAMTHAIASQTVEIYLEDGDMVEPVICFIGDGVLNCLKSQQAMKHYGITSLEQHVKNGLLLDLKIMICKEDIEKLGIKEDSLIMDAEDIGGETKAQIVPYSEIQKEMDSVDHLLFC</sequence>